<dbReference type="InterPro" id="IPR004291">
    <property type="entry name" value="Transposase_IS66_central"/>
</dbReference>
<evidence type="ECO:0000313" key="4">
    <source>
        <dbReference type="Proteomes" id="UP000318878"/>
    </source>
</evidence>
<reference evidence="3 4" key="1">
    <citation type="submission" date="2019-02" db="EMBL/GenBank/DDBJ databases">
        <title>Deep-cultivation of Planctomycetes and their phenomic and genomic characterization uncovers novel biology.</title>
        <authorList>
            <person name="Wiegand S."/>
            <person name="Jogler M."/>
            <person name="Boedeker C."/>
            <person name="Pinto D."/>
            <person name="Vollmers J."/>
            <person name="Rivas-Marin E."/>
            <person name="Kohn T."/>
            <person name="Peeters S.H."/>
            <person name="Heuer A."/>
            <person name="Rast P."/>
            <person name="Oberbeckmann S."/>
            <person name="Bunk B."/>
            <person name="Jeske O."/>
            <person name="Meyerdierks A."/>
            <person name="Storesund J.E."/>
            <person name="Kallscheuer N."/>
            <person name="Luecker S."/>
            <person name="Lage O.M."/>
            <person name="Pohl T."/>
            <person name="Merkel B.J."/>
            <person name="Hornburger P."/>
            <person name="Mueller R.-W."/>
            <person name="Bruemmer F."/>
            <person name="Labrenz M."/>
            <person name="Spormann A.M."/>
            <person name="Op Den Camp H."/>
            <person name="Overmann J."/>
            <person name="Amann R."/>
            <person name="Jetten M.S.M."/>
            <person name="Mascher T."/>
            <person name="Medema M.H."/>
            <person name="Devos D.P."/>
            <person name="Kaster A.-K."/>
            <person name="Ovreas L."/>
            <person name="Rohde M."/>
            <person name="Galperin M.Y."/>
            <person name="Jogler C."/>
        </authorList>
    </citation>
    <scope>NUCLEOTIDE SEQUENCE [LARGE SCALE GENOMIC DNA]</scope>
    <source>
        <strain evidence="3 4">Enr8</strain>
    </source>
</reference>
<dbReference type="EMBL" id="SJPF01000002">
    <property type="protein sequence ID" value="TWT34122.1"/>
    <property type="molecule type" value="Genomic_DNA"/>
</dbReference>
<organism evidence="3 4">
    <name type="scientific">Blastopirellula retiformator</name>
    <dbReference type="NCBI Taxonomy" id="2527970"/>
    <lineage>
        <taxon>Bacteria</taxon>
        <taxon>Pseudomonadati</taxon>
        <taxon>Planctomycetota</taxon>
        <taxon>Planctomycetia</taxon>
        <taxon>Pirellulales</taxon>
        <taxon>Pirellulaceae</taxon>
        <taxon>Blastopirellula</taxon>
    </lineage>
</organism>
<dbReference type="AlphaFoldDB" id="A0A5C5V8U5"/>
<dbReference type="Proteomes" id="UP000318878">
    <property type="component" value="Unassembled WGS sequence"/>
</dbReference>
<evidence type="ECO:0000313" key="3">
    <source>
        <dbReference type="EMBL" id="TWT34122.1"/>
    </source>
</evidence>
<gene>
    <name evidence="3" type="ORF">Enr8_15150</name>
</gene>
<comment type="caution">
    <text evidence="3">The sequence shown here is derived from an EMBL/GenBank/DDBJ whole genome shotgun (WGS) entry which is preliminary data.</text>
</comment>
<accession>A0A5C5V8U5</accession>
<proteinExistence type="predicted"/>
<dbReference type="InterPro" id="IPR052344">
    <property type="entry name" value="Transposase-related"/>
</dbReference>
<feature type="domain" description="Transposase IS66 C-terminal" evidence="2">
    <location>
        <begin position="106"/>
        <end position="146"/>
    </location>
</feature>
<dbReference type="InterPro" id="IPR039552">
    <property type="entry name" value="IS66_C"/>
</dbReference>
<keyword evidence="4" id="KW-1185">Reference proteome</keyword>
<evidence type="ECO:0000259" key="1">
    <source>
        <dbReference type="Pfam" id="PF03050"/>
    </source>
</evidence>
<dbReference type="Pfam" id="PF03050">
    <property type="entry name" value="DDE_Tnp_IS66"/>
    <property type="match status" value="1"/>
</dbReference>
<feature type="domain" description="Transposase IS66 central" evidence="1">
    <location>
        <begin position="9"/>
        <end position="99"/>
    </location>
</feature>
<dbReference type="PANTHER" id="PTHR33678:SF1">
    <property type="entry name" value="BLL1576 PROTEIN"/>
    <property type="match status" value="1"/>
</dbReference>
<protein>
    <submittedName>
        <fullName evidence="3">Transposase IS66 family protein</fullName>
    </submittedName>
</protein>
<evidence type="ECO:0000259" key="2">
    <source>
        <dbReference type="Pfam" id="PF13817"/>
    </source>
</evidence>
<sequence>MVGWTVTASDEERHAARKERSLPILQEFKTWLNAEREKLLPKSPIGQAATYTHNQWTALQRYCESGEQKIDNNAAERAMRPCAIGRKNWLFVAGKTGGERAAVLMSLVQTCKRNQVEPWAYLRDVFEQLPKLGESPTNETLDQLLPDQWLKAHPEHVWRIQQLRQQDDD</sequence>
<dbReference type="Pfam" id="PF13817">
    <property type="entry name" value="DDE_Tnp_IS66_C"/>
    <property type="match status" value="1"/>
</dbReference>
<dbReference type="PANTHER" id="PTHR33678">
    <property type="entry name" value="BLL1576 PROTEIN"/>
    <property type="match status" value="1"/>
</dbReference>
<name>A0A5C5V8U5_9BACT</name>